<dbReference type="SUPFAM" id="SSF53098">
    <property type="entry name" value="Ribonuclease H-like"/>
    <property type="match status" value="1"/>
</dbReference>
<evidence type="ECO:0000313" key="1">
    <source>
        <dbReference type="EMBL" id="GFY67571.1"/>
    </source>
</evidence>
<keyword evidence="2" id="KW-1185">Reference proteome</keyword>
<gene>
    <name evidence="1" type="primary">NCL1_30259</name>
    <name evidence="1" type="ORF">TNIN_408201</name>
</gene>
<dbReference type="InterPro" id="IPR012337">
    <property type="entry name" value="RNaseH-like_sf"/>
</dbReference>
<name>A0A8X6Y7J2_9ARAC</name>
<comment type="caution">
    <text evidence="1">The sequence shown here is derived from an EMBL/GenBank/DDBJ whole genome shotgun (WGS) entry which is preliminary data.</text>
</comment>
<sequence length="270" mass="31457">MTCLRPAELEIESELRHVVSKPVVSPKHLNWEKYILENQTIELLEPDLEQNKNEDDQFGLGEYVVKNKENCVPSFTKEGKDNRNLIKINADEVIKAELKSEESAPLIQKIKNGTNDKASAQEKASMQLAPIRHEVSTELYIDAIGPLPFAPTRDKYILPDMCMSPKYHETVPMPETAYTPFVEALLQIFRRRVFPKEIQTDEGTLFMSILVTYFFEKLGTYCPLQMPFTFKNAFYYFRRVRPELLRGYKKFDLLCLDIVVIFSENWNYIL</sequence>
<organism evidence="1 2">
    <name type="scientific">Trichonephila inaurata madagascariensis</name>
    <dbReference type="NCBI Taxonomy" id="2747483"/>
    <lineage>
        <taxon>Eukaryota</taxon>
        <taxon>Metazoa</taxon>
        <taxon>Ecdysozoa</taxon>
        <taxon>Arthropoda</taxon>
        <taxon>Chelicerata</taxon>
        <taxon>Arachnida</taxon>
        <taxon>Araneae</taxon>
        <taxon>Araneomorphae</taxon>
        <taxon>Entelegynae</taxon>
        <taxon>Araneoidea</taxon>
        <taxon>Nephilidae</taxon>
        <taxon>Trichonephila</taxon>
        <taxon>Trichonephila inaurata</taxon>
    </lineage>
</organism>
<dbReference type="EMBL" id="BMAV01016630">
    <property type="protein sequence ID" value="GFY67571.1"/>
    <property type="molecule type" value="Genomic_DNA"/>
</dbReference>
<dbReference type="Proteomes" id="UP000886998">
    <property type="component" value="Unassembled WGS sequence"/>
</dbReference>
<dbReference type="AlphaFoldDB" id="A0A8X6Y7J2"/>
<proteinExistence type="predicted"/>
<dbReference type="GO" id="GO:0003676">
    <property type="term" value="F:nucleic acid binding"/>
    <property type="evidence" value="ECO:0007669"/>
    <property type="project" value="InterPro"/>
</dbReference>
<evidence type="ECO:0008006" key="3">
    <source>
        <dbReference type="Google" id="ProtNLM"/>
    </source>
</evidence>
<reference evidence="1" key="1">
    <citation type="submission" date="2020-08" db="EMBL/GenBank/DDBJ databases">
        <title>Multicomponent nature underlies the extraordinary mechanical properties of spider dragline silk.</title>
        <authorList>
            <person name="Kono N."/>
            <person name="Nakamura H."/>
            <person name="Mori M."/>
            <person name="Yoshida Y."/>
            <person name="Ohtoshi R."/>
            <person name="Malay A.D."/>
            <person name="Moran D.A.P."/>
            <person name="Tomita M."/>
            <person name="Numata K."/>
            <person name="Arakawa K."/>
        </authorList>
    </citation>
    <scope>NUCLEOTIDE SEQUENCE</scope>
</reference>
<dbReference type="Gene3D" id="3.30.420.10">
    <property type="entry name" value="Ribonuclease H-like superfamily/Ribonuclease H"/>
    <property type="match status" value="1"/>
</dbReference>
<dbReference type="InterPro" id="IPR036397">
    <property type="entry name" value="RNaseH_sf"/>
</dbReference>
<evidence type="ECO:0000313" key="2">
    <source>
        <dbReference type="Proteomes" id="UP000886998"/>
    </source>
</evidence>
<accession>A0A8X6Y7J2</accession>
<protein>
    <recommendedName>
        <fullName evidence="3">Integrase catalytic domain-containing protein</fullName>
    </recommendedName>
</protein>
<dbReference type="OrthoDB" id="10527204at2759"/>